<dbReference type="OrthoDB" id="9786534at2"/>
<dbReference type="Proteomes" id="UP000199050">
    <property type="component" value="Unassembled WGS sequence"/>
</dbReference>
<dbReference type="RefSeq" id="WP_090714325.1">
    <property type="nucleotide sequence ID" value="NZ_CBCSKY010000008.1"/>
</dbReference>
<accession>A0A1G8Q5B0</accession>
<sequence>MIVLTVTIICFAAAVLVFWRIPYSGTRAEFQKLVSGLTDGEPAAAAVFTPEDWTPLPPPVRRYFETAGFTGYPKMSAMQAEFRKVKFSLGPGKAIITIGYNQVNSVARTDRIAFIDAKLYGIPFQGLDTYVEGTGGMKGVLGKAFTLFNQRGAEMDQACLVTFLSEALLLPSAALQSYITWKPIDNLHAEATISRYGSTASGIFTFRENGECQSFTTNDRTAVGMDGSRQQVRWSAYMDDYSNIDGIRQPTRLRAVWHYDEGDLVYFDSDNLLIEYR</sequence>
<dbReference type="STRING" id="1174501.SAMN05216192_110166"/>
<protein>
    <submittedName>
        <fullName evidence="1">Uncharacterized protein</fullName>
    </submittedName>
</protein>
<organism evidence="1 2">
    <name type="scientific">Paenibacillus typhae</name>
    <dbReference type="NCBI Taxonomy" id="1174501"/>
    <lineage>
        <taxon>Bacteria</taxon>
        <taxon>Bacillati</taxon>
        <taxon>Bacillota</taxon>
        <taxon>Bacilli</taxon>
        <taxon>Bacillales</taxon>
        <taxon>Paenibacillaceae</taxon>
        <taxon>Paenibacillus</taxon>
    </lineage>
</organism>
<gene>
    <name evidence="1" type="ORF">SAMN05216192_110166</name>
</gene>
<reference evidence="2" key="1">
    <citation type="submission" date="2016-10" db="EMBL/GenBank/DDBJ databases">
        <authorList>
            <person name="Varghese N."/>
            <person name="Submissions S."/>
        </authorList>
    </citation>
    <scope>NUCLEOTIDE SEQUENCE [LARGE SCALE GENOMIC DNA]</scope>
    <source>
        <strain evidence="2">CGMCC 1.11012</strain>
    </source>
</reference>
<keyword evidence="2" id="KW-1185">Reference proteome</keyword>
<evidence type="ECO:0000313" key="2">
    <source>
        <dbReference type="Proteomes" id="UP000199050"/>
    </source>
</evidence>
<name>A0A1G8Q5B0_9BACL</name>
<dbReference type="AlphaFoldDB" id="A0A1G8Q5B0"/>
<proteinExistence type="predicted"/>
<evidence type="ECO:0000313" key="1">
    <source>
        <dbReference type="EMBL" id="SDI99907.1"/>
    </source>
</evidence>
<dbReference type="Pfam" id="PF20181">
    <property type="entry name" value="DUF6544"/>
    <property type="match status" value="1"/>
</dbReference>
<dbReference type="InterPro" id="IPR046674">
    <property type="entry name" value="DUF6544"/>
</dbReference>
<dbReference type="EMBL" id="FNDX01000010">
    <property type="protein sequence ID" value="SDI99907.1"/>
    <property type="molecule type" value="Genomic_DNA"/>
</dbReference>